<organism evidence="1">
    <name type="scientific">Ditylum brightwellii</name>
    <dbReference type="NCBI Taxonomy" id="49249"/>
    <lineage>
        <taxon>Eukaryota</taxon>
        <taxon>Sar</taxon>
        <taxon>Stramenopiles</taxon>
        <taxon>Ochrophyta</taxon>
        <taxon>Bacillariophyta</taxon>
        <taxon>Mediophyceae</taxon>
        <taxon>Lithodesmiophycidae</taxon>
        <taxon>Lithodesmiales</taxon>
        <taxon>Lithodesmiaceae</taxon>
        <taxon>Ditylum</taxon>
    </lineage>
</organism>
<dbReference type="EMBL" id="HBGN01031228">
    <property type="protein sequence ID" value="CAD9347857.1"/>
    <property type="molecule type" value="Transcribed_RNA"/>
</dbReference>
<dbReference type="AlphaFoldDB" id="A0A7S2EP17"/>
<sequence length="723" mass="82534">MAVLRGEWREEAEEGGMKKTMSVISLVAFRGDEEQEVVRFTSVTPHEWDNFALELSLETIASMMPGDVIEARVKVCSKGHLVHLRSAALQASCDVEAVKELVAVKLDSSQIEKLKNDLPNIIQTRKFPKFLENISREDVNTVFGFEILELLTTCSAELDEDRMVFKREEIITKLERFELFFKWAMKKYAREPFLDNRTYAWFCEETNSAVSEITEKLINEFARLVDVKDTVAIQKIVALHHLGLADDRFNVHEIDLSRITRQHEFERETAILVIQMWADSKIIPIKDFTPSSLKQAAFCLQALDQAQSHTQISTRFKSDNDVFMGLRDWIAEIAGIDSGSIDPGTGHGDANVVSYKPLSSIFNKAYIRRGQMRAASILGDLRRATFYVKTQDELDHIARNLENAFPDNYKKKIDKWKGNCIDQLHEIAKLESVTLKSGSSVTIYRFKANSSQKEKSVKSVYNLNFFIGKPNFYSTGMKNHYITACEIQIGLTSEINGLREDHEPYERQRILESLPLLAAYKEGHCHTGANPDFDYESIKRALFKRQFPHIDRRKTYNFSYKPPDGVIMGTETHRQLPRGLKIINDCCFDSYSSCGSIVCWEKNDLDPRVVHSVEELFVDIADQGWGNNGLLFGLAMQVGPDLVMLSVRGFHNAERELYTNQGGIFLVRNSYNFSAFSDKTIIPRGVSKIMIIACGRVGNNGHQMYYRGHQIRITVIKEKYTDV</sequence>
<protein>
    <submittedName>
        <fullName evidence="1">Uncharacterized protein</fullName>
    </submittedName>
</protein>
<proteinExistence type="predicted"/>
<gene>
    <name evidence="1" type="ORF">DBRI1063_LOCUS20106</name>
</gene>
<accession>A0A7S2EP17</accession>
<evidence type="ECO:0000313" key="1">
    <source>
        <dbReference type="EMBL" id="CAD9347857.1"/>
    </source>
</evidence>
<reference evidence="1" key="1">
    <citation type="submission" date="2021-01" db="EMBL/GenBank/DDBJ databases">
        <authorList>
            <person name="Corre E."/>
            <person name="Pelletier E."/>
            <person name="Niang G."/>
            <person name="Scheremetjew M."/>
            <person name="Finn R."/>
            <person name="Kale V."/>
            <person name="Holt S."/>
            <person name="Cochrane G."/>
            <person name="Meng A."/>
            <person name="Brown T."/>
            <person name="Cohen L."/>
        </authorList>
    </citation>
    <scope>NUCLEOTIDE SEQUENCE</scope>
    <source>
        <strain evidence="1">Pop2</strain>
    </source>
</reference>
<name>A0A7S2EP17_9STRA</name>